<feature type="region of interest" description="Disordered" evidence="2">
    <location>
        <begin position="1"/>
        <end position="32"/>
    </location>
</feature>
<feature type="coiled-coil region" evidence="1">
    <location>
        <begin position="147"/>
        <end position="181"/>
    </location>
</feature>
<dbReference type="CDD" id="cd00761">
    <property type="entry name" value="Glyco_tranf_GTA_type"/>
    <property type="match status" value="1"/>
</dbReference>
<protein>
    <submittedName>
        <fullName evidence="4">Glycosyltransferase involved in cell wall bisynthesis</fullName>
    </submittedName>
</protein>
<keyword evidence="5" id="KW-1185">Reference proteome</keyword>
<keyword evidence="4" id="KW-0808">Transferase</keyword>
<dbReference type="Gene3D" id="3.90.550.10">
    <property type="entry name" value="Spore Coat Polysaccharide Biosynthesis Protein SpsA, Chain A"/>
    <property type="match status" value="1"/>
</dbReference>
<dbReference type="Pfam" id="PF00535">
    <property type="entry name" value="Glycos_transf_2"/>
    <property type="match status" value="1"/>
</dbReference>
<sequence length="1045" mass="116999">MTGQHQSQDDDMLEASGEALPIDGNTGTPHASKGADILALREEFRSLLDLNAALRLRVEASERAMRNAAAAADRQKDQLAYRLGSELIAASRSVSGLVGLPVSLRRAYREYRIDLSKRDQDAPSPDDAATHPAEETAPAFAATAENVRSQVELADNLRAQIEALQQSNAMLLERAVQADQAKRRSKDAISQIQAQLAYRLGADIVAARSLPAMLKLPFALRHTYADFKRNNRQGSAGKRVKKGDGQASNHRNIADLEAKMWGGFARYAHPELKQCVEDRSLSSSQRSAAAYALARWSFVEGDFSHAADLMDRSIRLHRDNIREKRLCQFMCLAQAGRAAEADALMRGMQAKVDSFIDFSLMQADVLRRKARLEGQSPSECDQIYLNGLNFAMAPSGMAPIRLADPAKPLSIWNIAAHAPASQAVQDLKVSIIIPAFNAEKTLTMVLESLSAQTWRNIEIIVVDDCSTDDTCALVERFAANDPRVRLVRRKVNGGAYPSRNDGVEVATGDFITVCDSDDWSHPEKIERQMQELLANPDCVAVLSHWLRVDEDLGVVGSWIPKKSLLDMNFSSLLVRREVFDRLRGWDEVRVTGDAEFRSRIVAVYGEASICKVRHNNILSFSLAREDSLTRSKATHMRSLYYGVRGQYRDSYRNWHLSLEQGGDPYLPRTNGRFPVPMGNQRRPAGEQTFDLVVICDFVLKGGAFVSTMNYIAAAARSGLKIAAVHWRKYELNVESPLNPVFYDACLKHGIAILTPGDIVKAKTVLIGYPAVLQNLPDRFAKIEADSVIVLINQFATRLVDGSDRQYEPEVIRQHLVELFGTPGTWIPISHWVKRLMQEDPTYPEPYSEPWHPMVDTDTWCSEPIVWRGGGDRRPVLGRHGRDAYTKWPSTLEALKAAYCVDTDVEVKFQGGAKHARGMLGYSPQNWEVQHFDATPVSTFLADLDFFIHFPHELYIEEFGRAPMEGMAVGKVTILPPQFRETFGDAAVYCEPEKVLETVRRFWTDEAAYRAQAQKGRDFVVRHCNQQQFPERLEAFAGRAERLKRA</sequence>
<dbReference type="AlphaFoldDB" id="A0A285UIU0"/>
<dbReference type="PANTHER" id="PTHR22916:SF3">
    <property type="entry name" value="UDP-GLCNAC:BETAGAL BETA-1,3-N-ACETYLGLUCOSAMINYLTRANSFERASE-LIKE PROTEIN 1"/>
    <property type="match status" value="1"/>
</dbReference>
<evidence type="ECO:0000256" key="2">
    <source>
        <dbReference type="SAM" id="MobiDB-lite"/>
    </source>
</evidence>
<dbReference type="SUPFAM" id="SSF53756">
    <property type="entry name" value="UDP-Glycosyltransferase/glycogen phosphorylase"/>
    <property type="match status" value="1"/>
</dbReference>
<evidence type="ECO:0000313" key="4">
    <source>
        <dbReference type="EMBL" id="SOC41328.1"/>
    </source>
</evidence>
<organism evidence="4 5">
    <name type="scientific">Rhizobium subbaraonis</name>
    <dbReference type="NCBI Taxonomy" id="908946"/>
    <lineage>
        <taxon>Bacteria</taxon>
        <taxon>Pseudomonadati</taxon>
        <taxon>Pseudomonadota</taxon>
        <taxon>Alphaproteobacteria</taxon>
        <taxon>Hyphomicrobiales</taxon>
        <taxon>Rhizobiaceae</taxon>
        <taxon>Rhizobium/Agrobacterium group</taxon>
        <taxon>Rhizobium</taxon>
    </lineage>
</organism>
<reference evidence="4 5" key="1">
    <citation type="submission" date="2017-08" db="EMBL/GenBank/DDBJ databases">
        <authorList>
            <person name="de Groot N.N."/>
        </authorList>
    </citation>
    <scope>NUCLEOTIDE SEQUENCE [LARGE SCALE GENOMIC DNA]</scope>
    <source>
        <strain evidence="4 5">JC85</strain>
    </source>
</reference>
<dbReference type="SUPFAM" id="SSF53448">
    <property type="entry name" value="Nucleotide-diphospho-sugar transferases"/>
    <property type="match status" value="1"/>
</dbReference>
<dbReference type="InterPro" id="IPR001173">
    <property type="entry name" value="Glyco_trans_2-like"/>
</dbReference>
<proteinExistence type="predicted"/>
<dbReference type="Gene3D" id="3.40.50.2000">
    <property type="entry name" value="Glycogen Phosphorylase B"/>
    <property type="match status" value="1"/>
</dbReference>
<dbReference type="EMBL" id="OBQD01000008">
    <property type="protein sequence ID" value="SOC41328.1"/>
    <property type="molecule type" value="Genomic_DNA"/>
</dbReference>
<accession>A0A285UIU0</accession>
<evidence type="ECO:0000259" key="3">
    <source>
        <dbReference type="Pfam" id="PF00535"/>
    </source>
</evidence>
<dbReference type="Proteomes" id="UP000219167">
    <property type="component" value="Unassembled WGS sequence"/>
</dbReference>
<evidence type="ECO:0000313" key="5">
    <source>
        <dbReference type="Proteomes" id="UP000219167"/>
    </source>
</evidence>
<keyword evidence="1" id="KW-0175">Coiled coil</keyword>
<evidence type="ECO:0000256" key="1">
    <source>
        <dbReference type="SAM" id="Coils"/>
    </source>
</evidence>
<dbReference type="InterPro" id="IPR029044">
    <property type="entry name" value="Nucleotide-diphossugar_trans"/>
</dbReference>
<dbReference type="PANTHER" id="PTHR22916">
    <property type="entry name" value="GLYCOSYLTRANSFERASE"/>
    <property type="match status" value="1"/>
</dbReference>
<gene>
    <name evidence="4" type="ORF">SAMN05892877_108206</name>
</gene>
<feature type="domain" description="Glycosyltransferase 2-like" evidence="3">
    <location>
        <begin position="430"/>
        <end position="543"/>
    </location>
</feature>
<dbReference type="GO" id="GO:0016758">
    <property type="term" value="F:hexosyltransferase activity"/>
    <property type="evidence" value="ECO:0007669"/>
    <property type="project" value="UniProtKB-ARBA"/>
</dbReference>
<name>A0A285UIU0_9HYPH</name>